<sequence>MGFVQELKTGNFSLYGQLLGLLSGVLMIVLGGVTILSHVIYSVLAIVFGALCLFIELPIFLRLCPTGPKFDKAVRGLRSHWLRFFTYLIFAIVMWASLASSVTLLAIAAVAISLTALCYLVAALRNQVQVTTALLGGSGAAGHAAYDSRYAQPV</sequence>
<feature type="transmembrane region" description="Helical" evidence="6">
    <location>
        <begin position="104"/>
        <end position="124"/>
    </location>
</feature>
<keyword evidence="3 6" id="KW-0812">Transmembrane</keyword>
<keyword evidence="4 6" id="KW-1133">Transmembrane helix</keyword>
<comment type="similarity">
    <text evidence="2">Belongs to the TVP18 family.</text>
</comment>
<comment type="subcellular location">
    <subcellularLocation>
        <location evidence="1">Endomembrane system</location>
        <topology evidence="1">Multi-pass membrane protein</topology>
    </subcellularLocation>
</comment>
<keyword evidence="8" id="KW-1185">Reference proteome</keyword>
<evidence type="ECO:0000256" key="6">
    <source>
        <dbReference type="SAM" id="Phobius"/>
    </source>
</evidence>
<evidence type="ECO:0000313" key="8">
    <source>
        <dbReference type="Proteomes" id="UP001143981"/>
    </source>
</evidence>
<feature type="transmembrane region" description="Helical" evidence="6">
    <location>
        <begin position="12"/>
        <end position="33"/>
    </location>
</feature>
<evidence type="ECO:0000256" key="1">
    <source>
        <dbReference type="ARBA" id="ARBA00004127"/>
    </source>
</evidence>
<gene>
    <name evidence="7" type="primary">TVP18</name>
    <name evidence="7" type="ORF">LPJ61_006302</name>
</gene>
<evidence type="ECO:0000256" key="4">
    <source>
        <dbReference type="ARBA" id="ARBA00022989"/>
    </source>
</evidence>
<dbReference type="PANTHER" id="PTHR13314">
    <property type="entry name" value="CALCIUM CHANNEL FLOWER HOMOLOG"/>
    <property type="match status" value="1"/>
</dbReference>
<evidence type="ECO:0000313" key="7">
    <source>
        <dbReference type="EMBL" id="KAJ1719458.1"/>
    </source>
</evidence>
<evidence type="ECO:0000256" key="3">
    <source>
        <dbReference type="ARBA" id="ARBA00022692"/>
    </source>
</evidence>
<dbReference type="InterPro" id="IPR019365">
    <property type="entry name" value="TVP18/Ca-channel_flower"/>
</dbReference>
<dbReference type="Proteomes" id="UP001143981">
    <property type="component" value="Unassembled WGS sequence"/>
</dbReference>
<feature type="transmembrane region" description="Helical" evidence="6">
    <location>
        <begin position="39"/>
        <end position="61"/>
    </location>
</feature>
<dbReference type="SMART" id="SM01077">
    <property type="entry name" value="Cg6151-P"/>
    <property type="match status" value="1"/>
</dbReference>
<evidence type="ECO:0000256" key="2">
    <source>
        <dbReference type="ARBA" id="ARBA00005738"/>
    </source>
</evidence>
<comment type="caution">
    <text evidence="7">The sequence shown here is derived from an EMBL/GenBank/DDBJ whole genome shotgun (WGS) entry which is preliminary data.</text>
</comment>
<reference evidence="7" key="1">
    <citation type="submission" date="2022-07" db="EMBL/GenBank/DDBJ databases">
        <title>Phylogenomic reconstructions and comparative analyses of Kickxellomycotina fungi.</title>
        <authorList>
            <person name="Reynolds N.K."/>
            <person name="Stajich J.E."/>
            <person name="Barry K."/>
            <person name="Grigoriev I.V."/>
            <person name="Crous P."/>
            <person name="Smith M.E."/>
        </authorList>
    </citation>
    <scope>NUCLEOTIDE SEQUENCE</scope>
    <source>
        <strain evidence="7">BCRC 34381</strain>
    </source>
</reference>
<dbReference type="GO" id="GO:0016020">
    <property type="term" value="C:membrane"/>
    <property type="evidence" value="ECO:0007669"/>
    <property type="project" value="InterPro"/>
</dbReference>
<feature type="transmembrane region" description="Helical" evidence="6">
    <location>
        <begin position="81"/>
        <end position="98"/>
    </location>
</feature>
<dbReference type="Pfam" id="PF10233">
    <property type="entry name" value="Cg6151-P"/>
    <property type="match status" value="1"/>
</dbReference>
<evidence type="ECO:0000256" key="5">
    <source>
        <dbReference type="ARBA" id="ARBA00023136"/>
    </source>
</evidence>
<protein>
    <submittedName>
        <fullName evidence="7">Golgi apparatus membrane protein tvp18</fullName>
    </submittedName>
</protein>
<dbReference type="OrthoDB" id="5591789at2759"/>
<accession>A0A9W8CPU6</accession>
<dbReference type="AlphaFoldDB" id="A0A9W8CPU6"/>
<name>A0A9W8CPU6_9FUNG</name>
<proteinExistence type="inferred from homology"/>
<organism evidence="7 8">
    <name type="scientific">Coemansia biformis</name>
    <dbReference type="NCBI Taxonomy" id="1286918"/>
    <lineage>
        <taxon>Eukaryota</taxon>
        <taxon>Fungi</taxon>
        <taxon>Fungi incertae sedis</taxon>
        <taxon>Zoopagomycota</taxon>
        <taxon>Kickxellomycotina</taxon>
        <taxon>Kickxellomycetes</taxon>
        <taxon>Kickxellales</taxon>
        <taxon>Kickxellaceae</taxon>
        <taxon>Coemansia</taxon>
    </lineage>
</organism>
<dbReference type="GO" id="GO:0012505">
    <property type="term" value="C:endomembrane system"/>
    <property type="evidence" value="ECO:0007669"/>
    <property type="project" value="UniProtKB-SubCell"/>
</dbReference>
<dbReference type="EMBL" id="JANBOI010002893">
    <property type="protein sequence ID" value="KAJ1719458.1"/>
    <property type="molecule type" value="Genomic_DNA"/>
</dbReference>
<keyword evidence="5 6" id="KW-0472">Membrane</keyword>
<dbReference type="GO" id="GO:0016192">
    <property type="term" value="P:vesicle-mediated transport"/>
    <property type="evidence" value="ECO:0007669"/>
    <property type="project" value="TreeGrafter"/>
</dbReference>
<dbReference type="PANTHER" id="PTHR13314:SF2">
    <property type="entry name" value="CALCIUM CHANNEL FLOWER HOMOLOG"/>
    <property type="match status" value="1"/>
</dbReference>